<gene>
    <name evidence="1" type="ORF">J1777_10155</name>
</gene>
<dbReference type="Proteomes" id="UP000664731">
    <property type="component" value="Unassembled WGS sequence"/>
</dbReference>
<keyword evidence="2" id="KW-1185">Reference proteome</keyword>
<dbReference type="RefSeq" id="WP_207575581.1">
    <property type="nucleotide sequence ID" value="NZ_JAFNME010000021.1"/>
</dbReference>
<proteinExistence type="predicted"/>
<dbReference type="AlphaFoldDB" id="A0A939GW89"/>
<sequence length="126" mass="13850">MEARLRKKRSAAYIQAVTQLDAGGHVHSLASVQALIEAIRQELPDVQIDALPLGIVSRCYLGAPYQVHTLDCTGSIIQHYKTFESLPSLLERARSVALHPGYAFIEVYSNRLIAVSESGQTAFIDL</sequence>
<reference evidence="1" key="1">
    <citation type="submission" date="2021-03" db="EMBL/GenBank/DDBJ databases">
        <title>Comamonas denitrificans.</title>
        <authorList>
            <person name="Finster K."/>
        </authorList>
    </citation>
    <scope>NUCLEOTIDE SEQUENCE</scope>
    <source>
        <strain evidence="1">MM2021_4</strain>
    </source>
</reference>
<protein>
    <submittedName>
        <fullName evidence="1">Uncharacterized protein</fullName>
    </submittedName>
</protein>
<organism evidence="1 2">
    <name type="scientific">Comamonas denitrificans</name>
    <dbReference type="NCBI Taxonomy" id="117506"/>
    <lineage>
        <taxon>Bacteria</taxon>
        <taxon>Pseudomonadati</taxon>
        <taxon>Pseudomonadota</taxon>
        <taxon>Betaproteobacteria</taxon>
        <taxon>Burkholderiales</taxon>
        <taxon>Comamonadaceae</taxon>
        <taxon>Comamonas</taxon>
    </lineage>
</organism>
<evidence type="ECO:0000313" key="2">
    <source>
        <dbReference type="Proteomes" id="UP000664731"/>
    </source>
</evidence>
<comment type="caution">
    <text evidence="1">The sequence shown here is derived from an EMBL/GenBank/DDBJ whole genome shotgun (WGS) entry which is preliminary data.</text>
</comment>
<name>A0A939GW89_9BURK</name>
<dbReference type="EMBL" id="JAFNME010000021">
    <property type="protein sequence ID" value="MBO1250182.1"/>
    <property type="molecule type" value="Genomic_DNA"/>
</dbReference>
<accession>A0A939GW89</accession>
<evidence type="ECO:0000313" key="1">
    <source>
        <dbReference type="EMBL" id="MBO1250182.1"/>
    </source>
</evidence>